<accession>A0ABW4ZB31</accession>
<gene>
    <name evidence="1" type="ORF">ACFSW8_09165</name>
</gene>
<evidence type="ECO:0000313" key="1">
    <source>
        <dbReference type="EMBL" id="MFD2159066.1"/>
    </source>
</evidence>
<dbReference type="EMBL" id="JBHUJB010000036">
    <property type="protein sequence ID" value="MFD2159066.1"/>
    <property type="molecule type" value="Genomic_DNA"/>
</dbReference>
<dbReference type="RefSeq" id="WP_377178033.1">
    <property type="nucleotide sequence ID" value="NZ_JBHUJB010000036.1"/>
</dbReference>
<evidence type="ECO:0000313" key="2">
    <source>
        <dbReference type="Proteomes" id="UP001597389"/>
    </source>
</evidence>
<organism evidence="1 2">
    <name type="scientific">Rubritalea tangerina</name>
    <dbReference type="NCBI Taxonomy" id="430798"/>
    <lineage>
        <taxon>Bacteria</taxon>
        <taxon>Pseudomonadati</taxon>
        <taxon>Verrucomicrobiota</taxon>
        <taxon>Verrucomicrobiia</taxon>
        <taxon>Verrucomicrobiales</taxon>
        <taxon>Rubritaleaceae</taxon>
        <taxon>Rubritalea</taxon>
    </lineage>
</organism>
<comment type="caution">
    <text evidence="1">The sequence shown here is derived from an EMBL/GenBank/DDBJ whole genome shotgun (WGS) entry which is preliminary data.</text>
</comment>
<keyword evidence="2" id="KW-1185">Reference proteome</keyword>
<sequence>MLVLGALSVGLCGQEKVLSVNFLRAGEVKQLMSAHVEAGVVSAKHWNHTNGAASGKRVGLQDSHGERQAKVSIGWKSANTWGDGSAGADAARGIGDAKLRLGYLDDSHRQAIEITMDGLPYRSYELILYFSSDVDGGHFLPARVNGKLYETSGEKSVYGEGPRWSEANVLRVKGLSGPLVVEVARRDATHQEKRGSVAALQVVEERKTHQKLASEVQATRPVLIGIGGVTLGLCGQ</sequence>
<dbReference type="Proteomes" id="UP001597389">
    <property type="component" value="Unassembled WGS sequence"/>
</dbReference>
<name>A0ABW4ZB31_9BACT</name>
<protein>
    <submittedName>
        <fullName evidence="1">Uncharacterized protein</fullName>
    </submittedName>
</protein>
<proteinExistence type="predicted"/>
<reference evidence="2" key="1">
    <citation type="journal article" date="2019" name="Int. J. Syst. Evol. Microbiol.">
        <title>The Global Catalogue of Microorganisms (GCM) 10K type strain sequencing project: providing services to taxonomists for standard genome sequencing and annotation.</title>
        <authorList>
            <consortium name="The Broad Institute Genomics Platform"/>
            <consortium name="The Broad Institute Genome Sequencing Center for Infectious Disease"/>
            <person name="Wu L."/>
            <person name="Ma J."/>
        </authorList>
    </citation>
    <scope>NUCLEOTIDE SEQUENCE [LARGE SCALE GENOMIC DNA]</scope>
    <source>
        <strain evidence="2">CCUG 57942</strain>
    </source>
</reference>